<dbReference type="Proteomes" id="UP000664218">
    <property type="component" value="Unassembled WGS sequence"/>
</dbReference>
<evidence type="ECO:0000256" key="4">
    <source>
        <dbReference type="ARBA" id="ARBA00022898"/>
    </source>
</evidence>
<evidence type="ECO:0000256" key="3">
    <source>
        <dbReference type="ARBA" id="ARBA00012239"/>
    </source>
</evidence>
<dbReference type="Pfam" id="PF00266">
    <property type="entry name" value="Aminotran_5"/>
    <property type="match status" value="1"/>
</dbReference>
<dbReference type="RefSeq" id="WP_207600156.1">
    <property type="nucleotide sequence ID" value="NZ_JAFNJU010000008.1"/>
</dbReference>
<dbReference type="InterPro" id="IPR010969">
    <property type="entry name" value="Cys_dSase-rel_unknwn_funct"/>
</dbReference>
<dbReference type="NCBIfam" id="TIGR01977">
    <property type="entry name" value="am_tr_V_EF2568"/>
    <property type="match status" value="1"/>
</dbReference>
<dbReference type="Gene3D" id="3.90.1150.10">
    <property type="entry name" value="Aspartate Aminotransferase, domain 1"/>
    <property type="match status" value="1"/>
</dbReference>
<dbReference type="GO" id="GO:0031071">
    <property type="term" value="F:cysteine desulfurase activity"/>
    <property type="evidence" value="ECO:0007669"/>
    <property type="project" value="UniProtKB-EC"/>
</dbReference>
<proteinExistence type="inferred from homology"/>
<organism evidence="8 9">
    <name type="scientific">Proteiniclasticum aestuarii</name>
    <dbReference type="NCBI Taxonomy" id="2817862"/>
    <lineage>
        <taxon>Bacteria</taxon>
        <taxon>Bacillati</taxon>
        <taxon>Bacillota</taxon>
        <taxon>Clostridia</taxon>
        <taxon>Eubacteriales</taxon>
        <taxon>Clostridiaceae</taxon>
        <taxon>Proteiniclasticum</taxon>
    </lineage>
</organism>
<gene>
    <name evidence="8" type="ORF">J3A84_11415</name>
</gene>
<evidence type="ECO:0000256" key="2">
    <source>
        <dbReference type="ARBA" id="ARBA00010447"/>
    </source>
</evidence>
<evidence type="ECO:0000313" key="8">
    <source>
        <dbReference type="EMBL" id="MBO1265637.1"/>
    </source>
</evidence>
<protein>
    <recommendedName>
        <fullName evidence="3">cysteine desulfurase</fullName>
        <ecNumber evidence="3">2.8.1.7</ecNumber>
    </recommendedName>
</protein>
<evidence type="ECO:0000313" key="9">
    <source>
        <dbReference type="Proteomes" id="UP000664218"/>
    </source>
</evidence>
<feature type="domain" description="Aminotransferase class V" evidence="7">
    <location>
        <begin position="2"/>
        <end position="372"/>
    </location>
</feature>
<comment type="cofactor">
    <cofactor evidence="1 6">
        <name>pyridoxal 5'-phosphate</name>
        <dbReference type="ChEBI" id="CHEBI:597326"/>
    </cofactor>
</comment>
<dbReference type="AlphaFoldDB" id="A0A939H7C3"/>
<dbReference type="PIRSF" id="PIRSF005572">
    <property type="entry name" value="NifS"/>
    <property type="match status" value="1"/>
</dbReference>
<keyword evidence="4" id="KW-0663">Pyridoxal phosphate</keyword>
<evidence type="ECO:0000256" key="1">
    <source>
        <dbReference type="ARBA" id="ARBA00001933"/>
    </source>
</evidence>
<dbReference type="SUPFAM" id="SSF53383">
    <property type="entry name" value="PLP-dependent transferases"/>
    <property type="match status" value="1"/>
</dbReference>
<dbReference type="PANTHER" id="PTHR43586">
    <property type="entry name" value="CYSTEINE DESULFURASE"/>
    <property type="match status" value="1"/>
</dbReference>
<dbReference type="InterPro" id="IPR020578">
    <property type="entry name" value="Aminotrans_V_PyrdxlP_BS"/>
</dbReference>
<dbReference type="EMBL" id="JAFNJU010000008">
    <property type="protein sequence ID" value="MBO1265637.1"/>
    <property type="molecule type" value="Genomic_DNA"/>
</dbReference>
<dbReference type="GO" id="GO:0008483">
    <property type="term" value="F:transaminase activity"/>
    <property type="evidence" value="ECO:0007669"/>
    <property type="project" value="UniProtKB-KW"/>
</dbReference>
<reference evidence="8" key="1">
    <citation type="submission" date="2021-03" db="EMBL/GenBank/DDBJ databases">
        <title>Proteiniclasticum marinus sp. nov., isolated from tidal flat sediment.</title>
        <authorList>
            <person name="Namirimu T."/>
            <person name="Yang J.-A."/>
            <person name="Yang S.-H."/>
            <person name="Kim Y.-J."/>
            <person name="Kwon K.K."/>
        </authorList>
    </citation>
    <scope>NUCLEOTIDE SEQUENCE</scope>
    <source>
        <strain evidence="8">SCR006</strain>
    </source>
</reference>
<dbReference type="EC" id="2.8.1.7" evidence="3"/>
<accession>A0A939H7C3</accession>
<sequence>MIYFDNASTSYRKPQRIYDAVYNTMINGAGNSGRGANSVSMAAGRILHDCRTELSLLFHCDKPENIVLKSSVTEALNTILLGLLKPGDHVISSVMEHNSVLRPLEKLRKDGIITYDLLPCDDSGEILLDSLSDLENLNTKAIILSHVSNLTGTIQPAARIRERLRNKDIYIIIDAAQSAGYIKVDMESLKVDAIAFTGHKGLLGPQGTGGFIISDRMNQDMRPVFTGGTGSDSLSLDQPLFLPDKFESGTHNIPGIAGLLEGVKFIKEREINRINEEHMFLSEYFLHHLDALDSIALMGKRTPSGRIPNFSLTFKNMDCSEAAFILENRFNIISRSGYHCAPLAHKALGTGETGSLRISFGHFTTVQDIDQLLVALKYISEVYHGE</sequence>
<dbReference type="Gene3D" id="3.40.640.10">
    <property type="entry name" value="Type I PLP-dependent aspartate aminotransferase-like (Major domain)"/>
    <property type="match status" value="1"/>
</dbReference>
<evidence type="ECO:0000259" key="7">
    <source>
        <dbReference type="Pfam" id="PF00266"/>
    </source>
</evidence>
<evidence type="ECO:0000256" key="6">
    <source>
        <dbReference type="RuleBase" id="RU004504"/>
    </source>
</evidence>
<dbReference type="InterPro" id="IPR015422">
    <property type="entry name" value="PyrdxlP-dep_Trfase_small"/>
</dbReference>
<comment type="caution">
    <text evidence="8">The sequence shown here is derived from an EMBL/GenBank/DDBJ whole genome shotgun (WGS) entry which is preliminary data.</text>
</comment>
<keyword evidence="8" id="KW-0032">Aminotransferase</keyword>
<dbReference type="PROSITE" id="PS00595">
    <property type="entry name" value="AA_TRANSFER_CLASS_5"/>
    <property type="match status" value="1"/>
</dbReference>
<dbReference type="InterPro" id="IPR015424">
    <property type="entry name" value="PyrdxlP-dep_Trfase"/>
</dbReference>
<evidence type="ECO:0000256" key="5">
    <source>
        <dbReference type="ARBA" id="ARBA00050776"/>
    </source>
</evidence>
<keyword evidence="8" id="KW-0808">Transferase</keyword>
<comment type="catalytic activity">
    <reaction evidence="5">
        <text>(sulfur carrier)-H + L-cysteine = (sulfur carrier)-SH + L-alanine</text>
        <dbReference type="Rhea" id="RHEA:43892"/>
        <dbReference type="Rhea" id="RHEA-COMP:14737"/>
        <dbReference type="Rhea" id="RHEA-COMP:14739"/>
        <dbReference type="ChEBI" id="CHEBI:29917"/>
        <dbReference type="ChEBI" id="CHEBI:35235"/>
        <dbReference type="ChEBI" id="CHEBI:57972"/>
        <dbReference type="ChEBI" id="CHEBI:64428"/>
        <dbReference type="EC" id="2.8.1.7"/>
    </reaction>
</comment>
<dbReference type="InterPro" id="IPR015421">
    <property type="entry name" value="PyrdxlP-dep_Trfase_major"/>
</dbReference>
<dbReference type="PANTHER" id="PTHR43586:SF4">
    <property type="entry name" value="ISOPENICILLIN N EPIMERASE"/>
    <property type="match status" value="1"/>
</dbReference>
<comment type="similarity">
    <text evidence="2">Belongs to the class-V pyridoxal-phosphate-dependent aminotransferase family. Csd subfamily.</text>
</comment>
<dbReference type="InterPro" id="IPR016454">
    <property type="entry name" value="Cysteine_dSase"/>
</dbReference>
<keyword evidence="9" id="KW-1185">Reference proteome</keyword>
<dbReference type="InterPro" id="IPR000192">
    <property type="entry name" value="Aminotrans_V_dom"/>
</dbReference>
<name>A0A939H7C3_9CLOT</name>